<feature type="non-terminal residue" evidence="5">
    <location>
        <position position="1"/>
    </location>
</feature>
<dbReference type="InterPro" id="IPR050759">
    <property type="entry name" value="Serine_protease_kringle"/>
</dbReference>
<dbReference type="Pfam" id="PF00051">
    <property type="entry name" value="Kringle"/>
    <property type="match status" value="2"/>
</dbReference>
<sequence>SGLLSYWIWTEIFLSILNDRIQIYWISEAGSHNILDVKDKAIKSLRWFSIGSNTTAHWTLYCEPKGKTSTTADVLPECVMTQAEETYAGTLQVSSSGLTCLPWIDSTGLIQLALNDEYFVDGSKIKAKNFCRNPTKDREGPFCFVHGNENLFSYKESCFPPKCISKDCRISGTGYDFMGSVSRTMSNRTCQSWTLDMPHTIPQTHRNNKAFPELSSKMANNYCRNPSYDFVGPWCYTTDKNVLADVCNIPDCKKPSMNIL</sequence>
<dbReference type="PRINTS" id="PR00018">
    <property type="entry name" value="KRINGLE"/>
</dbReference>
<dbReference type="PANTHER" id="PTHR24261">
    <property type="entry name" value="PLASMINOGEN-RELATED"/>
    <property type="match status" value="1"/>
</dbReference>
<dbReference type="InterPro" id="IPR000001">
    <property type="entry name" value="Kringle"/>
</dbReference>
<dbReference type="PROSITE" id="PS50070">
    <property type="entry name" value="KRINGLE_2"/>
    <property type="match status" value="2"/>
</dbReference>
<dbReference type="InterPro" id="IPR013806">
    <property type="entry name" value="Kringle-like"/>
</dbReference>
<dbReference type="InterPro" id="IPR038178">
    <property type="entry name" value="Kringle_sf"/>
</dbReference>
<comment type="caution">
    <text evidence="3">Lacks conserved residue(s) required for the propagation of feature annotation.</text>
</comment>
<keyword evidence="2" id="KW-1015">Disulfide bond</keyword>
<keyword evidence="1 3" id="KW-0420">Kringle</keyword>
<organism evidence="5">
    <name type="scientific">Clastoptera arizonana</name>
    <name type="common">Arizona spittle bug</name>
    <dbReference type="NCBI Taxonomy" id="38151"/>
    <lineage>
        <taxon>Eukaryota</taxon>
        <taxon>Metazoa</taxon>
        <taxon>Ecdysozoa</taxon>
        <taxon>Arthropoda</taxon>
        <taxon>Hexapoda</taxon>
        <taxon>Insecta</taxon>
        <taxon>Pterygota</taxon>
        <taxon>Neoptera</taxon>
        <taxon>Paraneoptera</taxon>
        <taxon>Hemiptera</taxon>
        <taxon>Auchenorrhyncha</taxon>
        <taxon>Cercopoidea</taxon>
        <taxon>Clastopteridae</taxon>
        <taxon>Clastoptera</taxon>
    </lineage>
</organism>
<evidence type="ECO:0000256" key="1">
    <source>
        <dbReference type="ARBA" id="ARBA00022572"/>
    </source>
</evidence>
<evidence type="ECO:0000259" key="4">
    <source>
        <dbReference type="PROSITE" id="PS50070"/>
    </source>
</evidence>
<accession>A0A1B6D3F9</accession>
<protein>
    <recommendedName>
        <fullName evidence="4">Kringle domain-containing protein</fullName>
    </recommendedName>
</protein>
<gene>
    <name evidence="5" type="ORF">g.35552</name>
</gene>
<evidence type="ECO:0000313" key="5">
    <source>
        <dbReference type="EMBL" id="JAS20105.1"/>
    </source>
</evidence>
<reference evidence="5" key="1">
    <citation type="submission" date="2015-12" db="EMBL/GenBank/DDBJ databases">
        <title>De novo transcriptome assembly of four potential Pierce s Disease insect vectors from Arizona vineyards.</title>
        <authorList>
            <person name="Tassone E.E."/>
        </authorList>
    </citation>
    <scope>NUCLEOTIDE SEQUENCE</scope>
</reference>
<dbReference type="SUPFAM" id="SSF57440">
    <property type="entry name" value="Kringle-like"/>
    <property type="match status" value="2"/>
</dbReference>
<dbReference type="PROSITE" id="PS00021">
    <property type="entry name" value="KRINGLE_1"/>
    <property type="match status" value="1"/>
</dbReference>
<feature type="domain" description="Kringle" evidence="4">
    <location>
        <begin position="170"/>
        <end position="252"/>
    </location>
</feature>
<proteinExistence type="predicted"/>
<dbReference type="PANTHER" id="PTHR24261:SF7">
    <property type="entry name" value="KRINGLE DOMAIN-CONTAINING PROTEIN"/>
    <property type="match status" value="1"/>
</dbReference>
<dbReference type="AlphaFoldDB" id="A0A1B6D3F9"/>
<dbReference type="EMBL" id="GEDC01017193">
    <property type="protein sequence ID" value="JAS20105.1"/>
    <property type="molecule type" value="Transcribed_RNA"/>
</dbReference>
<dbReference type="InterPro" id="IPR018056">
    <property type="entry name" value="Kringle_CS"/>
</dbReference>
<name>A0A1B6D3F9_9HEMI</name>
<feature type="domain" description="Kringle" evidence="4">
    <location>
        <begin position="85"/>
        <end position="163"/>
    </location>
</feature>
<evidence type="ECO:0000256" key="3">
    <source>
        <dbReference type="PROSITE-ProRule" id="PRU00121"/>
    </source>
</evidence>
<dbReference type="SMART" id="SM00130">
    <property type="entry name" value="KR"/>
    <property type="match status" value="2"/>
</dbReference>
<dbReference type="CDD" id="cd00108">
    <property type="entry name" value="KR"/>
    <property type="match status" value="1"/>
</dbReference>
<dbReference type="Gene3D" id="2.40.20.10">
    <property type="entry name" value="Plasminogen Kringle 4"/>
    <property type="match status" value="2"/>
</dbReference>
<evidence type="ECO:0000256" key="2">
    <source>
        <dbReference type="ARBA" id="ARBA00023157"/>
    </source>
</evidence>